<evidence type="ECO:0000256" key="3">
    <source>
        <dbReference type="ARBA" id="ARBA00022475"/>
    </source>
</evidence>
<feature type="transmembrane region" description="Helical" evidence="7">
    <location>
        <begin position="218"/>
        <end position="241"/>
    </location>
</feature>
<evidence type="ECO:0000313" key="9">
    <source>
        <dbReference type="EMBL" id="RKQ33896.1"/>
    </source>
</evidence>
<name>A0A495A3W7_9BACI</name>
<feature type="transmembrane region" description="Helical" evidence="7">
    <location>
        <begin position="137"/>
        <end position="160"/>
    </location>
</feature>
<dbReference type="PANTHER" id="PTHR23517:SF3">
    <property type="entry name" value="INTEGRAL MEMBRANE TRANSPORT PROTEIN"/>
    <property type="match status" value="1"/>
</dbReference>
<dbReference type="OrthoDB" id="9793283at2"/>
<organism evidence="9 10">
    <name type="scientific">Oceanobacillus halophilus</name>
    <dbReference type="NCBI Taxonomy" id="930130"/>
    <lineage>
        <taxon>Bacteria</taxon>
        <taxon>Bacillati</taxon>
        <taxon>Bacillota</taxon>
        <taxon>Bacilli</taxon>
        <taxon>Bacillales</taxon>
        <taxon>Bacillaceae</taxon>
        <taxon>Oceanobacillus</taxon>
    </lineage>
</organism>
<accession>A0A495A3W7</accession>
<evidence type="ECO:0000256" key="6">
    <source>
        <dbReference type="ARBA" id="ARBA00023136"/>
    </source>
</evidence>
<dbReference type="RefSeq" id="WP_121204011.1">
    <property type="nucleotide sequence ID" value="NZ_RBZP01000005.1"/>
</dbReference>
<keyword evidence="4 7" id="KW-0812">Transmembrane</keyword>
<evidence type="ECO:0000313" key="10">
    <source>
        <dbReference type="Proteomes" id="UP000269301"/>
    </source>
</evidence>
<proteinExistence type="predicted"/>
<feature type="transmembrane region" description="Helical" evidence="7">
    <location>
        <begin position="166"/>
        <end position="187"/>
    </location>
</feature>
<feature type="transmembrane region" description="Helical" evidence="7">
    <location>
        <begin position="105"/>
        <end position="130"/>
    </location>
</feature>
<dbReference type="PROSITE" id="PS50850">
    <property type="entry name" value="MFS"/>
    <property type="match status" value="1"/>
</dbReference>
<dbReference type="GO" id="GO:0005886">
    <property type="term" value="C:plasma membrane"/>
    <property type="evidence" value="ECO:0007669"/>
    <property type="project" value="UniProtKB-SubCell"/>
</dbReference>
<keyword evidence="6 7" id="KW-0472">Membrane</keyword>
<dbReference type="InterPro" id="IPR011701">
    <property type="entry name" value="MFS"/>
</dbReference>
<evidence type="ECO:0000256" key="4">
    <source>
        <dbReference type="ARBA" id="ARBA00022692"/>
    </source>
</evidence>
<sequence>MSKFRQLHPSIKIRLYLQFATNLATMTIMPFIAIYFSRLVGETITGILVISVIVSGIIGGLCGGYWSDQNGRKKLLVLSELGIGLSFLAIAFANSPWFLSPYLSFILFLVNMFCSGIFYPVSTAMIYDLLKKEERNFVFTAMYWIINLSVALGSITGAFLFEEYHFYLFLFVAAISMTSSLITFLFIGETFVKKETKDPRAPSSMWSNYLHVLKDGTYMIFLIGSLLVFSLEGHLTNYIAIHLEKNMTEISLYDSFTINGLNMVGILQAENTLLVVFTVGFVTWLIKNKSNTWKLLFGMSIYVSGYALLSYTASPWALIALMFFISIGELIYVPVHQGLLADLADGSYRSSYLALDSLAGQGQMIIAGAAVTIGGIIPEQLMSGGFLVFGLIGVFMMKYVINIQKSKEQSNVIAK</sequence>
<dbReference type="Gene3D" id="1.20.1250.20">
    <property type="entry name" value="MFS general substrate transporter like domains"/>
    <property type="match status" value="1"/>
</dbReference>
<dbReference type="Pfam" id="PF07690">
    <property type="entry name" value="MFS_1"/>
    <property type="match status" value="1"/>
</dbReference>
<dbReference type="InterPro" id="IPR050171">
    <property type="entry name" value="MFS_Transporters"/>
</dbReference>
<keyword evidence="5 7" id="KW-1133">Transmembrane helix</keyword>
<gene>
    <name evidence="9" type="ORF">D8M06_08710</name>
</gene>
<feature type="transmembrane region" description="Helical" evidence="7">
    <location>
        <begin position="15"/>
        <end position="37"/>
    </location>
</feature>
<protein>
    <submittedName>
        <fullName evidence="9">MFS transporter</fullName>
    </submittedName>
</protein>
<evidence type="ECO:0000256" key="5">
    <source>
        <dbReference type="ARBA" id="ARBA00022989"/>
    </source>
</evidence>
<evidence type="ECO:0000256" key="2">
    <source>
        <dbReference type="ARBA" id="ARBA00022448"/>
    </source>
</evidence>
<evidence type="ECO:0000256" key="1">
    <source>
        <dbReference type="ARBA" id="ARBA00004651"/>
    </source>
</evidence>
<reference evidence="9 10" key="1">
    <citation type="journal article" date="2016" name="Int. J. Syst. Evol. Microbiol.">
        <title>Oceanobacillus halophilus sp. nov., a novel moderately halophilic bacterium from a hypersaline lake.</title>
        <authorList>
            <person name="Amoozegar M.A."/>
            <person name="Bagheri M."/>
            <person name="Makhdoumi A."/>
            <person name="Nikou M.M."/>
            <person name="Fazeli S.A.S."/>
            <person name="Schumann P."/>
            <person name="Sproer C."/>
            <person name="Sanchez-Porro C."/>
            <person name="Ventosa A."/>
        </authorList>
    </citation>
    <scope>NUCLEOTIDE SEQUENCE [LARGE SCALE GENOMIC DNA]</scope>
    <source>
        <strain evidence="9 10">DSM 23996</strain>
    </source>
</reference>
<evidence type="ECO:0000256" key="7">
    <source>
        <dbReference type="SAM" id="Phobius"/>
    </source>
</evidence>
<dbReference type="InterPro" id="IPR036259">
    <property type="entry name" value="MFS_trans_sf"/>
</dbReference>
<feature type="transmembrane region" description="Helical" evidence="7">
    <location>
        <begin position="43"/>
        <end position="63"/>
    </location>
</feature>
<evidence type="ECO:0000259" key="8">
    <source>
        <dbReference type="PROSITE" id="PS50850"/>
    </source>
</evidence>
<dbReference type="Proteomes" id="UP000269301">
    <property type="component" value="Unassembled WGS sequence"/>
</dbReference>
<dbReference type="InterPro" id="IPR020846">
    <property type="entry name" value="MFS_dom"/>
</dbReference>
<dbReference type="PANTHER" id="PTHR23517">
    <property type="entry name" value="RESISTANCE PROTEIN MDTM, PUTATIVE-RELATED-RELATED"/>
    <property type="match status" value="1"/>
</dbReference>
<dbReference type="AlphaFoldDB" id="A0A495A3W7"/>
<keyword evidence="2" id="KW-0813">Transport</keyword>
<dbReference type="GO" id="GO:0022857">
    <property type="term" value="F:transmembrane transporter activity"/>
    <property type="evidence" value="ECO:0007669"/>
    <property type="project" value="InterPro"/>
</dbReference>
<dbReference type="EMBL" id="RBZP01000005">
    <property type="protein sequence ID" value="RKQ33896.1"/>
    <property type="molecule type" value="Genomic_DNA"/>
</dbReference>
<feature type="domain" description="Major facilitator superfamily (MFS) profile" evidence="8">
    <location>
        <begin position="1"/>
        <end position="408"/>
    </location>
</feature>
<dbReference type="SUPFAM" id="SSF103473">
    <property type="entry name" value="MFS general substrate transporter"/>
    <property type="match status" value="1"/>
</dbReference>
<keyword evidence="10" id="KW-1185">Reference proteome</keyword>
<feature type="transmembrane region" description="Helical" evidence="7">
    <location>
        <begin position="261"/>
        <end position="286"/>
    </location>
</feature>
<feature type="transmembrane region" description="Helical" evidence="7">
    <location>
        <begin position="75"/>
        <end position="93"/>
    </location>
</feature>
<comment type="subcellular location">
    <subcellularLocation>
        <location evidence="1">Cell membrane</location>
        <topology evidence="1">Multi-pass membrane protein</topology>
    </subcellularLocation>
</comment>
<comment type="caution">
    <text evidence="9">The sequence shown here is derived from an EMBL/GenBank/DDBJ whole genome shotgun (WGS) entry which is preliminary data.</text>
</comment>
<feature type="transmembrane region" description="Helical" evidence="7">
    <location>
        <begin position="315"/>
        <end position="333"/>
    </location>
</feature>
<feature type="transmembrane region" description="Helical" evidence="7">
    <location>
        <begin position="383"/>
        <end position="401"/>
    </location>
</feature>
<keyword evidence="3" id="KW-1003">Cell membrane</keyword>